<accession>A0A9N9EQ34</accession>
<evidence type="ECO:0000256" key="5">
    <source>
        <dbReference type="SAM" id="Phobius"/>
    </source>
</evidence>
<dbReference type="InterPro" id="IPR049453">
    <property type="entry name" value="Memb_transporter_dom"/>
</dbReference>
<feature type="transmembrane region" description="Helical" evidence="5">
    <location>
        <begin position="367"/>
        <end position="385"/>
    </location>
</feature>
<feature type="domain" description="Integral membrane bound transporter" evidence="7">
    <location>
        <begin position="338"/>
        <end position="468"/>
    </location>
</feature>
<protein>
    <submittedName>
        <fullName evidence="8">65_t:CDS:1</fullName>
    </submittedName>
</protein>
<reference evidence="8" key="1">
    <citation type="submission" date="2021-06" db="EMBL/GenBank/DDBJ databases">
        <authorList>
            <person name="Kallberg Y."/>
            <person name="Tangrot J."/>
            <person name="Rosling A."/>
        </authorList>
    </citation>
    <scope>NUCLEOTIDE SEQUENCE</scope>
    <source>
        <strain evidence="8">CL551</strain>
    </source>
</reference>
<evidence type="ECO:0000256" key="1">
    <source>
        <dbReference type="ARBA" id="ARBA00004141"/>
    </source>
</evidence>
<dbReference type="AlphaFoldDB" id="A0A9N9EQ34"/>
<evidence type="ECO:0000259" key="6">
    <source>
        <dbReference type="Pfam" id="PF10334"/>
    </source>
</evidence>
<feature type="non-terminal residue" evidence="8">
    <location>
        <position position="703"/>
    </location>
</feature>
<organism evidence="8 9">
    <name type="scientific">Acaulospora morrowiae</name>
    <dbReference type="NCBI Taxonomy" id="94023"/>
    <lineage>
        <taxon>Eukaryota</taxon>
        <taxon>Fungi</taxon>
        <taxon>Fungi incertae sedis</taxon>
        <taxon>Mucoromycota</taxon>
        <taxon>Glomeromycotina</taxon>
        <taxon>Glomeromycetes</taxon>
        <taxon>Diversisporales</taxon>
        <taxon>Acaulosporaceae</taxon>
        <taxon>Acaulospora</taxon>
    </lineage>
</organism>
<evidence type="ECO:0000259" key="7">
    <source>
        <dbReference type="Pfam" id="PF13515"/>
    </source>
</evidence>
<dbReference type="InterPro" id="IPR018820">
    <property type="entry name" value="BRE4-related_DUF2421"/>
</dbReference>
<dbReference type="OrthoDB" id="2274698at2759"/>
<proteinExistence type="predicted"/>
<evidence type="ECO:0000256" key="2">
    <source>
        <dbReference type="ARBA" id="ARBA00022692"/>
    </source>
</evidence>
<gene>
    <name evidence="8" type="ORF">AMORRO_LOCUS11231</name>
</gene>
<keyword evidence="3 5" id="KW-1133">Transmembrane helix</keyword>
<dbReference type="PANTHER" id="PTHR37994">
    <property type="entry name" value="ARAE_2_N DOMAIN-CONTAINING PROTEIN-RELATED"/>
    <property type="match status" value="1"/>
</dbReference>
<dbReference type="GO" id="GO:0016020">
    <property type="term" value="C:membrane"/>
    <property type="evidence" value="ECO:0007669"/>
    <property type="project" value="UniProtKB-SubCell"/>
</dbReference>
<evidence type="ECO:0000256" key="4">
    <source>
        <dbReference type="ARBA" id="ARBA00023136"/>
    </source>
</evidence>
<comment type="caution">
    <text evidence="8">The sequence shown here is derived from an EMBL/GenBank/DDBJ whole genome shotgun (WGS) entry which is preliminary data.</text>
</comment>
<dbReference type="PANTHER" id="PTHR37994:SF4">
    <property type="entry name" value="ER TRANSPORTER 6TM N-TERMINAL DOMAIN-CONTAINING PROTEIN-RELATED"/>
    <property type="match status" value="1"/>
</dbReference>
<keyword evidence="9" id="KW-1185">Reference proteome</keyword>
<keyword evidence="2 5" id="KW-0812">Transmembrane</keyword>
<evidence type="ECO:0000256" key="3">
    <source>
        <dbReference type="ARBA" id="ARBA00022989"/>
    </source>
</evidence>
<dbReference type="Pfam" id="PF13515">
    <property type="entry name" value="FUSC_2"/>
    <property type="match status" value="1"/>
</dbReference>
<evidence type="ECO:0000313" key="8">
    <source>
        <dbReference type="EMBL" id="CAG8680711.1"/>
    </source>
</evidence>
<feature type="transmembrane region" description="Helical" evidence="5">
    <location>
        <begin position="416"/>
        <end position="435"/>
    </location>
</feature>
<dbReference type="Pfam" id="PF10334">
    <property type="entry name" value="BRE4"/>
    <property type="match status" value="1"/>
</dbReference>
<feature type="transmembrane region" description="Helical" evidence="5">
    <location>
        <begin position="392"/>
        <end position="410"/>
    </location>
</feature>
<keyword evidence="4 5" id="KW-0472">Membrane</keyword>
<evidence type="ECO:0000313" key="9">
    <source>
        <dbReference type="Proteomes" id="UP000789342"/>
    </source>
</evidence>
<feature type="domain" description="DUF2421" evidence="6">
    <location>
        <begin position="473"/>
        <end position="692"/>
    </location>
</feature>
<name>A0A9N9EQ34_9GLOM</name>
<dbReference type="EMBL" id="CAJVPV010013847">
    <property type="protein sequence ID" value="CAG8680711.1"/>
    <property type="molecule type" value="Genomic_DNA"/>
</dbReference>
<dbReference type="Proteomes" id="UP000789342">
    <property type="component" value="Unassembled WGS sequence"/>
</dbReference>
<sequence>TLQDNLQNLENARKEAQHEISFSKVSQEDLNDLDMIIKDMYIDIGGLALSGVIEGELMGDGQEGELEIRIDNCENESILDQRSTNVGRLPSLTNTIGTLGSEEDLTRLLGILRPICIELSNACQLCLMDCVARIQHNFCEPWYKKWSPFYRKPVLHHYHSVTPYEPSKFLKDAAIRFNKAREEGLHCLFADQQNISPSPQRVLLLLLLFENNLKDFSRNLGHLVNRISFLEATRKDMKFWIPSISFLKRRRNDSLTDEDGLNVETQVRNDGGEEEEEFEEFYGPDPDVTPPSTPAQRFWYGLWKVRNWFNSEHARFACKNAFAVTCLSLPAFLPNSSAWFDDYRGQWALVSAVLSFSPTLGGAVLQFFGRLLGSCIGALMAIVAWNITQGNAFGLAAILFVFSLTLWFTYLNSKVWTVGGIIMLVNFPLVLANVYQAQNGVGRPEDTLYTIAAKRTSAVSIGITSAFIMMMFPWPHAGRVEVRYRLARTIANLGVLYSMTVSMLLREPRKMCFNTAPSFTKLVAHVKRSIAAERLLLLRTVYEPPLRGRFPMEHYEKMIDIVEHMVNLISGLEHTLRELNGTEWKTDLADVLDPSKCHYITHILTSFYILATALENRVPLPPYNIVASVDTQFGEHGLGERISKRIRMTASELKKQDLETRAYICYCTYLIKTSHLVNELLKLVTEVKKLVGVNRYVKELCRF</sequence>
<comment type="subcellular location">
    <subcellularLocation>
        <location evidence="1">Membrane</location>
        <topology evidence="1">Multi-pass membrane protein</topology>
    </subcellularLocation>
</comment>
<feature type="transmembrane region" description="Helical" evidence="5">
    <location>
        <begin position="456"/>
        <end position="474"/>
    </location>
</feature>